<dbReference type="AlphaFoldDB" id="A0A3P8E851"/>
<reference evidence="7 8" key="1">
    <citation type="submission" date="2018-11" db="EMBL/GenBank/DDBJ databases">
        <authorList>
            <consortium name="Pathogen Informatics"/>
        </authorList>
    </citation>
    <scope>NUCLEOTIDE SEQUENCE [LARGE SCALE GENOMIC DNA]</scope>
</reference>
<dbReference type="Proteomes" id="UP000050761">
    <property type="component" value="Unassembled WGS sequence"/>
</dbReference>
<evidence type="ECO:0000313" key="9">
    <source>
        <dbReference type="WBParaSite" id="HPBE_0001607001-mRNA-1"/>
    </source>
</evidence>
<dbReference type="Gene3D" id="2.10.70.10">
    <property type="entry name" value="Complement Module, domain 1"/>
    <property type="match status" value="2"/>
</dbReference>
<gene>
    <name evidence="7" type="ORF">HPBE_LOCUS16067</name>
</gene>
<dbReference type="WBParaSite" id="HPBE_0001607001-mRNA-1">
    <property type="protein sequence ID" value="HPBE_0001607001-mRNA-1"/>
    <property type="gene ID" value="HPBE_0001607001"/>
</dbReference>
<evidence type="ECO:0000259" key="6">
    <source>
        <dbReference type="PROSITE" id="PS50923"/>
    </source>
</evidence>
<dbReference type="PROSITE" id="PS50923">
    <property type="entry name" value="SUSHI"/>
    <property type="match status" value="1"/>
</dbReference>
<dbReference type="SMART" id="SM00032">
    <property type="entry name" value="CCP"/>
    <property type="match status" value="3"/>
</dbReference>
<evidence type="ECO:0000313" key="8">
    <source>
        <dbReference type="Proteomes" id="UP000050761"/>
    </source>
</evidence>
<evidence type="ECO:0000256" key="2">
    <source>
        <dbReference type="ARBA" id="ARBA00022659"/>
    </source>
</evidence>
<dbReference type="PANTHER" id="PTHR45785">
    <property type="entry name" value="COMPLEMENT FACTOR H-RELATED"/>
    <property type="match status" value="1"/>
</dbReference>
<keyword evidence="4" id="KW-1015">Disulfide bond</keyword>
<dbReference type="Pfam" id="PF00084">
    <property type="entry name" value="Sushi"/>
    <property type="match status" value="2"/>
</dbReference>
<dbReference type="InterPro" id="IPR051503">
    <property type="entry name" value="ComplSys_Reg/VirEntry_Med"/>
</dbReference>
<sequence length="391" mass="41780">MPSSAVAERHYMYIADVFRKSEGQCNEGRWVPTVGQCISECSQASARDLGYSGMYIDGELKNGNAPHLSNVELTCGEGACSTAKVSRLGYVGMHEQINVLDGNLVEGSLVALKCRDACTPPSNTTADYDRYVFSTPLKDGHYESGTEVALFCKSGPVVCGSSSSTCSGGNWYPPLGRCPGKCQKPKVSELESLVFTNANQAGTSSEPYPNGTVVAVSCSDGRRIAGNNSTQCVDGEWKEQLGHCARGCASVAEFDRQHSIGYSNQDKDGKYPDGTKATLSCSHGHPFGRTESLCDDGRWTQKLGHCGSSCSQRAMEELGYSDIHVNGKRTDDNATHRTDVELLCGERICSTALAARLGYTAVNIRGKSAAGYPAEGTLVGLLCRDGEAKHF</sequence>
<dbReference type="InterPro" id="IPR035976">
    <property type="entry name" value="Sushi/SCR/CCP_sf"/>
</dbReference>
<dbReference type="EMBL" id="UZAH01029205">
    <property type="protein sequence ID" value="VDP04833.1"/>
    <property type="molecule type" value="Genomic_DNA"/>
</dbReference>
<protein>
    <submittedName>
        <fullName evidence="9">Sushi domain-containing protein</fullName>
    </submittedName>
</protein>
<evidence type="ECO:0000256" key="5">
    <source>
        <dbReference type="PROSITE-ProRule" id="PRU00302"/>
    </source>
</evidence>
<proteinExistence type="predicted"/>
<keyword evidence="8" id="KW-1185">Reference proteome</keyword>
<keyword evidence="3" id="KW-0732">Signal</keyword>
<comment type="subcellular location">
    <subcellularLocation>
        <location evidence="1">Virion</location>
    </subcellularLocation>
</comment>
<dbReference type="CDD" id="cd00033">
    <property type="entry name" value="CCP"/>
    <property type="match status" value="1"/>
</dbReference>
<reference evidence="9" key="2">
    <citation type="submission" date="2019-09" db="UniProtKB">
        <authorList>
            <consortium name="WormBaseParasite"/>
        </authorList>
    </citation>
    <scope>IDENTIFICATION</scope>
</reference>
<dbReference type="SUPFAM" id="SSF57535">
    <property type="entry name" value="Complement control module/SCR domain"/>
    <property type="match status" value="2"/>
</dbReference>
<dbReference type="OrthoDB" id="5804959at2759"/>
<evidence type="ECO:0000313" key="7">
    <source>
        <dbReference type="EMBL" id="VDP04833.1"/>
    </source>
</evidence>
<dbReference type="PANTHER" id="PTHR45785:SF2">
    <property type="entry name" value="COMPLEMENT FACTOR H-RELATED"/>
    <property type="match status" value="1"/>
</dbReference>
<evidence type="ECO:0000256" key="3">
    <source>
        <dbReference type="ARBA" id="ARBA00022729"/>
    </source>
</evidence>
<keyword evidence="2 5" id="KW-0768">Sushi</keyword>
<feature type="domain" description="Sushi" evidence="6">
    <location>
        <begin position="180"/>
        <end position="246"/>
    </location>
</feature>
<organism evidence="7">
    <name type="scientific">Heligmosomoides polygyrus</name>
    <name type="common">Parasitic roundworm</name>
    <dbReference type="NCBI Taxonomy" id="6339"/>
    <lineage>
        <taxon>Eukaryota</taxon>
        <taxon>Metazoa</taxon>
        <taxon>Ecdysozoa</taxon>
        <taxon>Nematoda</taxon>
        <taxon>Chromadorea</taxon>
        <taxon>Rhabditida</taxon>
        <taxon>Rhabditina</taxon>
        <taxon>Rhabditomorpha</taxon>
        <taxon>Strongyloidea</taxon>
        <taxon>Heligmosomidae</taxon>
        <taxon>Heligmosomoides</taxon>
    </lineage>
</organism>
<name>A0A3P8E851_HELPZ</name>
<evidence type="ECO:0000256" key="4">
    <source>
        <dbReference type="ARBA" id="ARBA00023157"/>
    </source>
</evidence>
<dbReference type="InterPro" id="IPR000436">
    <property type="entry name" value="Sushi_SCR_CCP_dom"/>
</dbReference>
<evidence type="ECO:0000256" key="1">
    <source>
        <dbReference type="ARBA" id="ARBA00004328"/>
    </source>
</evidence>
<comment type="caution">
    <text evidence="5">Lacks conserved residue(s) required for the propagation of feature annotation.</text>
</comment>
<accession>A0A3P8E851</accession>